<proteinExistence type="predicted"/>
<gene>
    <name evidence="2" type="ORF">GEV47_17285</name>
</gene>
<evidence type="ECO:0000313" key="2">
    <source>
        <dbReference type="EMBL" id="MQR02433.1"/>
    </source>
</evidence>
<comment type="caution">
    <text evidence="2">The sequence shown here is derived from an EMBL/GenBank/DDBJ whole genome shotgun (WGS) entry which is preliminary data.</text>
</comment>
<sequence length="242" mass="26992">MKNIAFALVGAVFSLSSFAQSVDAPSVKSGDSWVYKNTTEKGPTGWVENHAEITVSHASPTSIYYTVKQSGSTQTPSEVVVGADWSRRRDVNGKETVVNKPLAFPLNVGKTWDLQFTEQHPNKAHRFEQWDNKFTVVGYETIEVPAGKFKALKVESEGKWNAELEPAQNVVQGAQVMQGSTAMVTQIQKTGATPITGRTYKAFWYVPEIKRWVKSVEEYYGNGGVRNERYTSELESFKLAEQ</sequence>
<keyword evidence="1" id="KW-0732">Signal</keyword>
<accession>A0A843YXG1</accession>
<evidence type="ECO:0000313" key="3">
    <source>
        <dbReference type="Proteomes" id="UP000451565"/>
    </source>
</evidence>
<feature type="chain" id="PRO_5032665683" evidence="1">
    <location>
        <begin position="20"/>
        <end position="242"/>
    </location>
</feature>
<evidence type="ECO:0000256" key="1">
    <source>
        <dbReference type="SAM" id="SignalP"/>
    </source>
</evidence>
<dbReference type="EMBL" id="WINI01000009">
    <property type="protein sequence ID" value="MQR02433.1"/>
    <property type="molecule type" value="Genomic_DNA"/>
</dbReference>
<dbReference type="AlphaFoldDB" id="A0A843YXG1"/>
<keyword evidence="3" id="KW-1185">Reference proteome</keyword>
<organism evidence="2 3">
    <name type="scientific">Glaciimonas soli</name>
    <dbReference type="NCBI Taxonomy" id="2590999"/>
    <lineage>
        <taxon>Bacteria</taxon>
        <taxon>Pseudomonadati</taxon>
        <taxon>Pseudomonadota</taxon>
        <taxon>Betaproteobacteria</taxon>
        <taxon>Burkholderiales</taxon>
        <taxon>Oxalobacteraceae</taxon>
        <taxon>Glaciimonas</taxon>
    </lineage>
</organism>
<dbReference type="Proteomes" id="UP000451565">
    <property type="component" value="Unassembled WGS sequence"/>
</dbReference>
<name>A0A843YXG1_9BURK</name>
<dbReference type="Gene3D" id="2.40.360.20">
    <property type="match status" value="1"/>
</dbReference>
<reference evidence="2 3" key="1">
    <citation type="submission" date="2019-10" db="EMBL/GenBank/DDBJ databases">
        <title>Glaciimonas soli sp. nov., a psychrophilic bacterium isolated from the forest soil of a high elevation mountain in Taiwan.</title>
        <authorList>
            <person name="Wang L.-T."/>
            <person name="Shieh W.Y."/>
        </authorList>
    </citation>
    <scope>NUCLEOTIDE SEQUENCE [LARGE SCALE GENOMIC DNA]</scope>
    <source>
        <strain evidence="2 3">GS1</strain>
    </source>
</reference>
<protein>
    <submittedName>
        <fullName evidence="2">Uncharacterized protein</fullName>
    </submittedName>
</protein>
<feature type="signal peptide" evidence="1">
    <location>
        <begin position="1"/>
        <end position="19"/>
    </location>
</feature>
<dbReference type="RefSeq" id="WP_194270701.1">
    <property type="nucleotide sequence ID" value="NZ_WINI01000009.1"/>
</dbReference>